<feature type="region of interest" description="Disordered" evidence="1">
    <location>
        <begin position="240"/>
        <end position="424"/>
    </location>
</feature>
<evidence type="ECO:0000256" key="1">
    <source>
        <dbReference type="SAM" id="MobiDB-lite"/>
    </source>
</evidence>
<feature type="compositionally biased region" description="Polar residues" evidence="1">
    <location>
        <begin position="120"/>
        <end position="132"/>
    </location>
</feature>
<feature type="region of interest" description="Disordered" evidence="1">
    <location>
        <begin position="44"/>
        <end position="197"/>
    </location>
</feature>
<feature type="compositionally biased region" description="Low complexity" evidence="1">
    <location>
        <begin position="133"/>
        <end position="147"/>
    </location>
</feature>
<evidence type="ECO:0000313" key="2">
    <source>
        <dbReference type="EMBL" id="KAK4147319.1"/>
    </source>
</evidence>
<feature type="compositionally biased region" description="Basic and acidic residues" evidence="1">
    <location>
        <begin position="240"/>
        <end position="267"/>
    </location>
</feature>
<protein>
    <submittedName>
        <fullName evidence="2">Uncharacterized protein</fullName>
    </submittedName>
</protein>
<dbReference type="Proteomes" id="UP001302676">
    <property type="component" value="Unassembled WGS sequence"/>
</dbReference>
<comment type="caution">
    <text evidence="2">The sequence shown here is derived from an EMBL/GenBank/DDBJ whole genome shotgun (WGS) entry which is preliminary data.</text>
</comment>
<feature type="compositionally biased region" description="Low complexity" evidence="1">
    <location>
        <begin position="55"/>
        <end position="83"/>
    </location>
</feature>
<feature type="compositionally biased region" description="Polar residues" evidence="1">
    <location>
        <begin position="152"/>
        <end position="180"/>
    </location>
</feature>
<dbReference type="EMBL" id="MU853556">
    <property type="protein sequence ID" value="KAK4147319.1"/>
    <property type="molecule type" value="Genomic_DNA"/>
</dbReference>
<accession>A0AAN6VA73</accession>
<feature type="compositionally biased region" description="Basic and acidic residues" evidence="1">
    <location>
        <begin position="402"/>
        <end position="411"/>
    </location>
</feature>
<evidence type="ECO:0000313" key="3">
    <source>
        <dbReference type="Proteomes" id="UP001302676"/>
    </source>
</evidence>
<reference evidence="2" key="2">
    <citation type="submission" date="2023-05" db="EMBL/GenBank/DDBJ databases">
        <authorList>
            <consortium name="Lawrence Berkeley National Laboratory"/>
            <person name="Steindorff A."/>
            <person name="Hensen N."/>
            <person name="Bonometti L."/>
            <person name="Westerberg I."/>
            <person name="Brannstrom I.O."/>
            <person name="Guillou S."/>
            <person name="Cros-Aarteil S."/>
            <person name="Calhoun S."/>
            <person name="Haridas S."/>
            <person name="Kuo A."/>
            <person name="Mondo S."/>
            <person name="Pangilinan J."/>
            <person name="Riley R."/>
            <person name="Labutti K."/>
            <person name="Andreopoulos B."/>
            <person name="Lipzen A."/>
            <person name="Chen C."/>
            <person name="Yanf M."/>
            <person name="Daum C."/>
            <person name="Ng V."/>
            <person name="Clum A."/>
            <person name="Ohm R."/>
            <person name="Martin F."/>
            <person name="Silar P."/>
            <person name="Natvig D."/>
            <person name="Lalanne C."/>
            <person name="Gautier V."/>
            <person name="Ament-Velasquez S.L."/>
            <person name="Kruys A."/>
            <person name="Hutchinson M.I."/>
            <person name="Powell A.J."/>
            <person name="Barry K."/>
            <person name="Miller A.N."/>
            <person name="Grigoriev I.V."/>
            <person name="Debuchy R."/>
            <person name="Gladieux P."/>
            <person name="Thoren M.H."/>
            <person name="Johannesson H."/>
        </authorList>
    </citation>
    <scope>NUCLEOTIDE SEQUENCE</scope>
    <source>
        <strain evidence="2">CBS 141.50</strain>
    </source>
</reference>
<name>A0AAN6VA73_9PEZI</name>
<proteinExistence type="predicted"/>
<dbReference type="RefSeq" id="XP_062640690.1">
    <property type="nucleotide sequence ID" value="XM_062779212.1"/>
</dbReference>
<organism evidence="2 3">
    <name type="scientific">Dichotomopilus funicola</name>
    <dbReference type="NCBI Taxonomy" id="1934379"/>
    <lineage>
        <taxon>Eukaryota</taxon>
        <taxon>Fungi</taxon>
        <taxon>Dikarya</taxon>
        <taxon>Ascomycota</taxon>
        <taxon>Pezizomycotina</taxon>
        <taxon>Sordariomycetes</taxon>
        <taxon>Sordariomycetidae</taxon>
        <taxon>Sordariales</taxon>
        <taxon>Chaetomiaceae</taxon>
        <taxon>Dichotomopilus</taxon>
    </lineage>
</organism>
<gene>
    <name evidence="2" type="ORF">C8A04DRAFT_24563</name>
</gene>
<feature type="compositionally biased region" description="Gly residues" evidence="1">
    <location>
        <begin position="347"/>
        <end position="356"/>
    </location>
</feature>
<keyword evidence="3" id="KW-1185">Reference proteome</keyword>
<reference evidence="2" key="1">
    <citation type="journal article" date="2023" name="Mol. Phylogenet. Evol.">
        <title>Genome-scale phylogeny and comparative genomics of the fungal order Sordariales.</title>
        <authorList>
            <person name="Hensen N."/>
            <person name="Bonometti L."/>
            <person name="Westerberg I."/>
            <person name="Brannstrom I.O."/>
            <person name="Guillou S."/>
            <person name="Cros-Aarteil S."/>
            <person name="Calhoun S."/>
            <person name="Haridas S."/>
            <person name="Kuo A."/>
            <person name="Mondo S."/>
            <person name="Pangilinan J."/>
            <person name="Riley R."/>
            <person name="LaButti K."/>
            <person name="Andreopoulos B."/>
            <person name="Lipzen A."/>
            <person name="Chen C."/>
            <person name="Yan M."/>
            <person name="Daum C."/>
            <person name="Ng V."/>
            <person name="Clum A."/>
            <person name="Steindorff A."/>
            <person name="Ohm R.A."/>
            <person name="Martin F."/>
            <person name="Silar P."/>
            <person name="Natvig D.O."/>
            <person name="Lalanne C."/>
            <person name="Gautier V."/>
            <person name="Ament-Velasquez S.L."/>
            <person name="Kruys A."/>
            <person name="Hutchinson M.I."/>
            <person name="Powell A.J."/>
            <person name="Barry K."/>
            <person name="Miller A.N."/>
            <person name="Grigoriev I.V."/>
            <person name="Debuchy R."/>
            <person name="Gladieux P."/>
            <person name="Hiltunen Thoren M."/>
            <person name="Johannesson H."/>
        </authorList>
    </citation>
    <scope>NUCLEOTIDE SEQUENCE</scope>
    <source>
        <strain evidence="2">CBS 141.50</strain>
    </source>
</reference>
<feature type="compositionally biased region" description="Basic residues" evidence="1">
    <location>
        <begin position="103"/>
        <end position="115"/>
    </location>
</feature>
<feature type="compositionally biased region" description="Basic and acidic residues" evidence="1">
    <location>
        <begin position="373"/>
        <end position="394"/>
    </location>
</feature>
<dbReference type="AlphaFoldDB" id="A0AAN6VA73"/>
<feature type="compositionally biased region" description="Gly residues" evidence="1">
    <location>
        <begin position="301"/>
        <end position="324"/>
    </location>
</feature>
<dbReference type="GeneID" id="87815825"/>
<sequence length="458" mass="48532">MDQDQFGGRTDDDLFSDDIELVDETVEYVVETAPVFDAPAVVEAAPAPAPPPAPATTEPTPVVAPQPRAAPSQPARSSLAQSRHAPKPAAQENNNNNNNKPPRSSKKHNNAKKGPKPSSRAVSETPSGSESIATTAATPAPDTPAATDKPEQPQSTPVPSGPATATESTTTNNHGNTASAVSHARLSSGANPRQKLTETELAARMEKMRLLAAEKTRRFEEAQRDASEHDVAYEIGMEEARKRRAEEASRRKAAEEERRKLEVERAKNRERKLKAMGMKEGGGWDAGKEERERQEDAAGNGFRGANGGVRGARSGGGGDRGGLGASRFSAGGDGGEADVRGEFDGFGIRGRGMGMRGRGRVRGRGGRGGGRALFDEHDGEHHGGDHSRRGEHHTAQAPAPPKKVDLKKEDFPALPSSNAAPKKIDTAWGKQAGVAELPLSPPVGKWDEEVEATLAKET</sequence>
<feature type="compositionally biased region" description="Basic and acidic residues" evidence="1">
    <location>
        <begin position="286"/>
        <end position="296"/>
    </location>
</feature>